<accession>A0ABS2NXK2</accession>
<gene>
    <name evidence="1" type="ORF">JOC95_001203</name>
</gene>
<comment type="caution">
    <text evidence="1">The sequence shown here is derived from an EMBL/GenBank/DDBJ whole genome shotgun (WGS) entry which is preliminary data.</text>
</comment>
<sequence>MKKFIPILIFFILVLTATFYLSKGSINEFKDFLVEENIEYKEVSININSTFDKRLLGEKPHHLQITSDVFLHIYKYPSNAIAQKAKENFIRKTEMLDMTGHNLYVADEMFIILDYDGKMNDVSRSIGLKIEELE</sequence>
<name>A0ABS2NXK2_9BACI</name>
<organism evidence="1 2">
    <name type="scientific">Sutcliffiella tianshenii</name>
    <dbReference type="NCBI Taxonomy" id="1463404"/>
    <lineage>
        <taxon>Bacteria</taxon>
        <taxon>Bacillati</taxon>
        <taxon>Bacillota</taxon>
        <taxon>Bacilli</taxon>
        <taxon>Bacillales</taxon>
        <taxon>Bacillaceae</taxon>
        <taxon>Sutcliffiella</taxon>
    </lineage>
</organism>
<evidence type="ECO:0000313" key="1">
    <source>
        <dbReference type="EMBL" id="MBM7619354.1"/>
    </source>
</evidence>
<reference evidence="1 2" key="1">
    <citation type="submission" date="2021-01" db="EMBL/GenBank/DDBJ databases">
        <title>Genomic Encyclopedia of Type Strains, Phase IV (KMG-IV): sequencing the most valuable type-strain genomes for metagenomic binning, comparative biology and taxonomic classification.</title>
        <authorList>
            <person name="Goeker M."/>
        </authorList>
    </citation>
    <scope>NUCLEOTIDE SEQUENCE [LARGE SCALE GENOMIC DNA]</scope>
    <source>
        <strain evidence="1 2">DSM 25879</strain>
    </source>
</reference>
<dbReference type="RefSeq" id="WP_204414352.1">
    <property type="nucleotide sequence ID" value="NZ_JAFBED010000002.1"/>
</dbReference>
<dbReference type="Proteomes" id="UP000737402">
    <property type="component" value="Unassembled WGS sequence"/>
</dbReference>
<proteinExistence type="predicted"/>
<keyword evidence="2" id="KW-1185">Reference proteome</keyword>
<dbReference type="EMBL" id="JAFBED010000002">
    <property type="protein sequence ID" value="MBM7619354.1"/>
    <property type="molecule type" value="Genomic_DNA"/>
</dbReference>
<evidence type="ECO:0000313" key="2">
    <source>
        <dbReference type="Proteomes" id="UP000737402"/>
    </source>
</evidence>
<protein>
    <submittedName>
        <fullName evidence="1">ATP:corrinoid adenosyltransferase</fullName>
    </submittedName>
</protein>